<protein>
    <submittedName>
        <fullName evidence="1">Uncharacterized protein</fullName>
    </submittedName>
</protein>
<evidence type="ECO:0000313" key="2">
    <source>
        <dbReference type="Proteomes" id="UP001589798"/>
    </source>
</evidence>
<name>A0ABV6CYE2_9SPHN</name>
<gene>
    <name evidence="1" type="ORF">ACFFJC_14140</name>
</gene>
<accession>A0ABV6CYE2</accession>
<sequence length="98" mass="10491">MNAITAVAEFRQGLPAYTVSDELAVLQKSVENACPPSSIVSFVFDGKLRVAVDVHTFEEASQVEAVLPSIGGGVFHDVARGNTPGMSFRRRVSALVDR</sequence>
<dbReference type="Proteomes" id="UP001589798">
    <property type="component" value="Unassembled WGS sequence"/>
</dbReference>
<proteinExistence type="predicted"/>
<keyword evidence="2" id="KW-1185">Reference proteome</keyword>
<organism evidence="1 2">
    <name type="scientific">Novosphingobium soli</name>
    <dbReference type="NCBI Taxonomy" id="574956"/>
    <lineage>
        <taxon>Bacteria</taxon>
        <taxon>Pseudomonadati</taxon>
        <taxon>Pseudomonadota</taxon>
        <taxon>Alphaproteobacteria</taxon>
        <taxon>Sphingomonadales</taxon>
        <taxon>Sphingomonadaceae</taxon>
        <taxon>Novosphingobium</taxon>
    </lineage>
</organism>
<dbReference type="RefSeq" id="WP_379488135.1">
    <property type="nucleotide sequence ID" value="NZ_JBHLWK010000017.1"/>
</dbReference>
<reference evidence="1 2" key="1">
    <citation type="submission" date="2024-09" db="EMBL/GenBank/DDBJ databases">
        <authorList>
            <person name="Sun Q."/>
            <person name="Mori K."/>
        </authorList>
    </citation>
    <scope>NUCLEOTIDE SEQUENCE [LARGE SCALE GENOMIC DNA]</scope>
    <source>
        <strain evidence="1 2">CCM 7706</strain>
    </source>
</reference>
<dbReference type="EMBL" id="JBHLWK010000017">
    <property type="protein sequence ID" value="MFC0205402.1"/>
    <property type="molecule type" value="Genomic_DNA"/>
</dbReference>
<comment type="caution">
    <text evidence="1">The sequence shown here is derived from an EMBL/GenBank/DDBJ whole genome shotgun (WGS) entry which is preliminary data.</text>
</comment>
<evidence type="ECO:0000313" key="1">
    <source>
        <dbReference type="EMBL" id="MFC0205402.1"/>
    </source>
</evidence>